<evidence type="ECO:0000313" key="11">
    <source>
        <dbReference type="Proteomes" id="UP000001968"/>
    </source>
</evidence>
<dbReference type="Gene3D" id="3.40.50.300">
    <property type="entry name" value="P-loop containing nucleotide triphosphate hydrolases"/>
    <property type="match status" value="1"/>
</dbReference>
<organism evidence="10 11">
    <name type="scientific">Syntrophomonas wolfei subsp. wolfei (strain DSM 2245B / Goettingen)</name>
    <dbReference type="NCBI Taxonomy" id="335541"/>
    <lineage>
        <taxon>Bacteria</taxon>
        <taxon>Bacillati</taxon>
        <taxon>Bacillota</taxon>
        <taxon>Clostridia</taxon>
        <taxon>Eubacteriales</taxon>
        <taxon>Syntrophomonadaceae</taxon>
        <taxon>Syntrophomonas</taxon>
    </lineage>
</organism>
<sequence length="196" mass="22122">MKTIGLTGGIASGKSMVARVLQEMGAVLLSADKIGHQVIEPGKTAYYDLIDNFGKEILNADGTINRKELGGIVFKDPQKLKLLNQLTHPPIMQEIKLKLAQIEQEQPEAIVVMEIPLLYETRMEKLFDQVWVVWVDRETQIKRLMARDAIDRSDAISRIDSQMPLDEKARRADLVIDNCGSIEETIAKATRYFNNI</sequence>
<keyword evidence="6 8" id="KW-0067">ATP-binding</keyword>
<dbReference type="NCBIfam" id="TIGR00152">
    <property type="entry name" value="dephospho-CoA kinase"/>
    <property type="match status" value="1"/>
</dbReference>
<evidence type="ECO:0000256" key="6">
    <source>
        <dbReference type="ARBA" id="ARBA00022840"/>
    </source>
</evidence>
<dbReference type="EMBL" id="CP000448">
    <property type="protein sequence ID" value="ABI69309.1"/>
    <property type="molecule type" value="Genomic_DNA"/>
</dbReference>
<reference evidence="11" key="1">
    <citation type="journal article" date="2010" name="Environ. Microbiol.">
        <title>The genome of Syntrophomonas wolfei: new insights into syntrophic metabolism and biohydrogen production.</title>
        <authorList>
            <person name="Sieber J.R."/>
            <person name="Sims D.R."/>
            <person name="Han C."/>
            <person name="Kim E."/>
            <person name="Lykidis A."/>
            <person name="Lapidus A.L."/>
            <person name="McDonnald E."/>
            <person name="Rohlin L."/>
            <person name="Culley D.E."/>
            <person name="Gunsalus R."/>
            <person name="McInerney M.J."/>
        </authorList>
    </citation>
    <scope>NUCLEOTIDE SEQUENCE [LARGE SCALE GENOMIC DNA]</scope>
    <source>
        <strain evidence="11">DSM 2245B / Goettingen</strain>
    </source>
</reference>
<keyword evidence="11" id="KW-1185">Reference proteome</keyword>
<keyword evidence="3 8" id="KW-0808">Transferase</keyword>
<dbReference type="GO" id="GO:0005524">
    <property type="term" value="F:ATP binding"/>
    <property type="evidence" value="ECO:0007669"/>
    <property type="project" value="UniProtKB-UniRule"/>
</dbReference>
<protein>
    <recommendedName>
        <fullName evidence="8 9">Dephospho-CoA kinase</fullName>
        <ecNumber evidence="8 9">2.7.1.24</ecNumber>
    </recommendedName>
    <alternativeName>
        <fullName evidence="8">Dephosphocoenzyme A kinase</fullName>
    </alternativeName>
</protein>
<dbReference type="InterPro" id="IPR001977">
    <property type="entry name" value="Depp_CoAkinase"/>
</dbReference>
<dbReference type="GO" id="GO:0004140">
    <property type="term" value="F:dephospho-CoA kinase activity"/>
    <property type="evidence" value="ECO:0007669"/>
    <property type="project" value="UniProtKB-UniRule"/>
</dbReference>
<evidence type="ECO:0000256" key="7">
    <source>
        <dbReference type="ARBA" id="ARBA00022993"/>
    </source>
</evidence>
<dbReference type="Pfam" id="PF01121">
    <property type="entry name" value="CoaE"/>
    <property type="match status" value="1"/>
</dbReference>
<evidence type="ECO:0000256" key="9">
    <source>
        <dbReference type="NCBIfam" id="TIGR00152"/>
    </source>
</evidence>
<dbReference type="FunFam" id="3.40.50.300:FF:000991">
    <property type="entry name" value="Dephospho-CoA kinase"/>
    <property type="match status" value="1"/>
</dbReference>
<dbReference type="RefSeq" id="WP_011641401.1">
    <property type="nucleotide sequence ID" value="NC_008346.1"/>
</dbReference>
<dbReference type="UniPathway" id="UPA00241">
    <property type="reaction ID" value="UER00356"/>
</dbReference>
<keyword evidence="2 8" id="KW-0963">Cytoplasm</keyword>
<evidence type="ECO:0000256" key="4">
    <source>
        <dbReference type="ARBA" id="ARBA00022741"/>
    </source>
</evidence>
<feature type="binding site" evidence="8">
    <location>
        <begin position="11"/>
        <end position="16"/>
    </location>
    <ligand>
        <name>ATP</name>
        <dbReference type="ChEBI" id="CHEBI:30616"/>
    </ligand>
</feature>
<comment type="catalytic activity">
    <reaction evidence="8">
        <text>3'-dephospho-CoA + ATP = ADP + CoA + H(+)</text>
        <dbReference type="Rhea" id="RHEA:18245"/>
        <dbReference type="ChEBI" id="CHEBI:15378"/>
        <dbReference type="ChEBI" id="CHEBI:30616"/>
        <dbReference type="ChEBI" id="CHEBI:57287"/>
        <dbReference type="ChEBI" id="CHEBI:57328"/>
        <dbReference type="ChEBI" id="CHEBI:456216"/>
        <dbReference type="EC" id="2.7.1.24"/>
    </reaction>
</comment>
<dbReference type="HAMAP" id="MF_00376">
    <property type="entry name" value="Dephospho_CoA_kinase"/>
    <property type="match status" value="1"/>
</dbReference>
<dbReference type="InterPro" id="IPR027417">
    <property type="entry name" value="P-loop_NTPase"/>
</dbReference>
<proteinExistence type="inferred from homology"/>
<dbReference type="PROSITE" id="PS51219">
    <property type="entry name" value="DPCK"/>
    <property type="match status" value="1"/>
</dbReference>
<evidence type="ECO:0000313" key="10">
    <source>
        <dbReference type="EMBL" id="ABI69309.1"/>
    </source>
</evidence>
<dbReference type="PANTHER" id="PTHR10695:SF46">
    <property type="entry name" value="BIFUNCTIONAL COENZYME A SYNTHASE-RELATED"/>
    <property type="match status" value="1"/>
</dbReference>
<dbReference type="HOGENOM" id="CLU_057180_0_0_9"/>
<dbReference type="STRING" id="335541.Swol_2014"/>
<comment type="subcellular location">
    <subcellularLocation>
        <location evidence="8">Cytoplasm</location>
    </subcellularLocation>
</comment>
<keyword evidence="4 8" id="KW-0547">Nucleotide-binding</keyword>
<keyword evidence="5 8" id="KW-0418">Kinase</keyword>
<comment type="similarity">
    <text evidence="1 8">Belongs to the CoaE family.</text>
</comment>
<name>Q0AVE5_SYNWW</name>
<evidence type="ECO:0000256" key="3">
    <source>
        <dbReference type="ARBA" id="ARBA00022679"/>
    </source>
</evidence>
<dbReference type="PANTHER" id="PTHR10695">
    <property type="entry name" value="DEPHOSPHO-COA KINASE-RELATED"/>
    <property type="match status" value="1"/>
</dbReference>
<evidence type="ECO:0000256" key="8">
    <source>
        <dbReference type="HAMAP-Rule" id="MF_00376"/>
    </source>
</evidence>
<dbReference type="eggNOG" id="COG0237">
    <property type="taxonomic scope" value="Bacteria"/>
</dbReference>
<dbReference type="OrthoDB" id="9812943at2"/>
<comment type="pathway">
    <text evidence="8">Cofactor biosynthesis; coenzyme A biosynthesis; CoA from (R)-pantothenate: step 5/5.</text>
</comment>
<dbReference type="EC" id="2.7.1.24" evidence="8 9"/>
<evidence type="ECO:0000256" key="1">
    <source>
        <dbReference type="ARBA" id="ARBA00009018"/>
    </source>
</evidence>
<dbReference type="GO" id="GO:0005737">
    <property type="term" value="C:cytoplasm"/>
    <property type="evidence" value="ECO:0007669"/>
    <property type="project" value="UniProtKB-SubCell"/>
</dbReference>
<accession>Q0AVE5</accession>
<dbReference type="SUPFAM" id="SSF52540">
    <property type="entry name" value="P-loop containing nucleoside triphosphate hydrolases"/>
    <property type="match status" value="1"/>
</dbReference>
<evidence type="ECO:0000256" key="2">
    <source>
        <dbReference type="ARBA" id="ARBA00022490"/>
    </source>
</evidence>
<dbReference type="Proteomes" id="UP000001968">
    <property type="component" value="Chromosome"/>
</dbReference>
<keyword evidence="7 8" id="KW-0173">Coenzyme A biosynthesis</keyword>
<dbReference type="GO" id="GO:0015937">
    <property type="term" value="P:coenzyme A biosynthetic process"/>
    <property type="evidence" value="ECO:0007669"/>
    <property type="project" value="UniProtKB-UniRule"/>
</dbReference>
<dbReference type="AlphaFoldDB" id="Q0AVE5"/>
<gene>
    <name evidence="8" type="primary">coaE</name>
    <name evidence="10" type="ordered locus">Swol_2014</name>
</gene>
<evidence type="ECO:0000256" key="5">
    <source>
        <dbReference type="ARBA" id="ARBA00022777"/>
    </source>
</evidence>
<dbReference type="KEGG" id="swo:Swol_2014"/>
<dbReference type="CDD" id="cd02022">
    <property type="entry name" value="DPCK"/>
    <property type="match status" value="1"/>
</dbReference>
<comment type="function">
    <text evidence="8">Catalyzes the phosphorylation of the 3'-hydroxyl group of dephosphocoenzyme A to form coenzyme A.</text>
</comment>